<keyword evidence="2" id="KW-0812">Transmembrane</keyword>
<evidence type="ECO:0000313" key="5">
    <source>
        <dbReference type="Proteomes" id="UP001597541"/>
    </source>
</evidence>
<dbReference type="InterPro" id="IPR036680">
    <property type="entry name" value="SPOR-like_sf"/>
</dbReference>
<proteinExistence type="predicted"/>
<dbReference type="InterPro" id="IPR007730">
    <property type="entry name" value="SPOR-like_dom"/>
</dbReference>
<dbReference type="EMBL" id="JBHUME010000007">
    <property type="protein sequence ID" value="MFD2612563.1"/>
    <property type="molecule type" value="Genomic_DNA"/>
</dbReference>
<evidence type="ECO:0000313" key="4">
    <source>
        <dbReference type="EMBL" id="MFD2612563.1"/>
    </source>
</evidence>
<evidence type="ECO:0000256" key="1">
    <source>
        <dbReference type="SAM" id="MobiDB-lite"/>
    </source>
</evidence>
<sequence>MSKARITYRFDQTGRSNKPEPPPQGKVISLTEDEVRVTETIEDTIVFPAGKQEPERVQEAGKAGKEFLDPQPLNQFTTDFGAWQSPFTDETYRLEKLIRESDHEAYPGAQSPEPELPRLDGESGYYRPPADLREQEFGPFYEDRPLRPSSKIRTVRTESVPLFKIFGSVTAAIATGALFGYVVLSLFSPGSSGNLLNPMDMFGGSAATNTQNSGNSGGNLPGGTEVSGNEGGTPSEAAAGTAEAAWPSRTYYVLQNGVFSSQEGAETAKETITGKGFPVAWEAGDKYTVFTGLADTQEQAKLLSGLLQQQQLEVYVKPFVLPAVSRILWSGEKSDAPGQYAEQSGKLVRQLAQWTQAHLQDEQATQITEAEWNALTASHQQWMKLSASASAGLPEAGRKLMAQMNTAMSNAVLSMEEYKKQPSGSYLWQAQNALLQFILAEKEWLTAISADPS</sequence>
<comment type="caution">
    <text evidence="4">The sequence shown here is derived from an EMBL/GenBank/DDBJ whole genome shotgun (WGS) entry which is preliminary data.</text>
</comment>
<keyword evidence="5" id="KW-1185">Reference proteome</keyword>
<dbReference type="Proteomes" id="UP001597541">
    <property type="component" value="Unassembled WGS sequence"/>
</dbReference>
<dbReference type="RefSeq" id="WP_377602230.1">
    <property type="nucleotide sequence ID" value="NZ_JBHUME010000007.1"/>
</dbReference>
<protein>
    <submittedName>
        <fullName evidence="4">SPOR domain-containing protein</fullName>
    </submittedName>
</protein>
<keyword evidence="2" id="KW-0472">Membrane</keyword>
<dbReference type="SUPFAM" id="SSF110997">
    <property type="entry name" value="Sporulation related repeat"/>
    <property type="match status" value="1"/>
</dbReference>
<feature type="domain" description="SPOR" evidence="3">
    <location>
        <begin position="249"/>
        <end position="315"/>
    </location>
</feature>
<feature type="transmembrane region" description="Helical" evidence="2">
    <location>
        <begin position="162"/>
        <end position="187"/>
    </location>
</feature>
<feature type="compositionally biased region" description="Basic and acidic residues" evidence="1">
    <location>
        <begin position="52"/>
        <end position="68"/>
    </location>
</feature>
<evidence type="ECO:0000256" key="2">
    <source>
        <dbReference type="SAM" id="Phobius"/>
    </source>
</evidence>
<evidence type="ECO:0000259" key="3">
    <source>
        <dbReference type="Pfam" id="PF05036"/>
    </source>
</evidence>
<feature type="region of interest" description="Disordered" evidence="1">
    <location>
        <begin position="102"/>
        <end position="131"/>
    </location>
</feature>
<feature type="region of interest" description="Disordered" evidence="1">
    <location>
        <begin position="207"/>
        <end position="240"/>
    </location>
</feature>
<dbReference type="Pfam" id="PF05036">
    <property type="entry name" value="SPOR"/>
    <property type="match status" value="1"/>
</dbReference>
<feature type="region of interest" description="Disordered" evidence="1">
    <location>
        <begin position="48"/>
        <end position="71"/>
    </location>
</feature>
<organism evidence="4 5">
    <name type="scientific">Paenibacillus gansuensis</name>
    <dbReference type="NCBI Taxonomy" id="306542"/>
    <lineage>
        <taxon>Bacteria</taxon>
        <taxon>Bacillati</taxon>
        <taxon>Bacillota</taxon>
        <taxon>Bacilli</taxon>
        <taxon>Bacillales</taxon>
        <taxon>Paenibacillaceae</taxon>
        <taxon>Paenibacillus</taxon>
    </lineage>
</organism>
<accession>A0ABW5PBG6</accession>
<feature type="region of interest" description="Disordered" evidence="1">
    <location>
        <begin position="1"/>
        <end position="26"/>
    </location>
</feature>
<reference evidence="5" key="1">
    <citation type="journal article" date="2019" name="Int. J. Syst. Evol. Microbiol.">
        <title>The Global Catalogue of Microorganisms (GCM) 10K type strain sequencing project: providing services to taxonomists for standard genome sequencing and annotation.</title>
        <authorList>
            <consortium name="The Broad Institute Genomics Platform"/>
            <consortium name="The Broad Institute Genome Sequencing Center for Infectious Disease"/>
            <person name="Wu L."/>
            <person name="Ma J."/>
        </authorList>
    </citation>
    <scope>NUCLEOTIDE SEQUENCE [LARGE SCALE GENOMIC DNA]</scope>
    <source>
        <strain evidence="5">KCTC 3950</strain>
    </source>
</reference>
<gene>
    <name evidence="4" type="ORF">ACFSUF_09030</name>
</gene>
<name>A0ABW5PBG6_9BACL</name>
<keyword evidence="2" id="KW-1133">Transmembrane helix</keyword>